<dbReference type="EMBL" id="JANBUO010003711">
    <property type="protein sequence ID" value="KAJ2789762.1"/>
    <property type="molecule type" value="Genomic_DNA"/>
</dbReference>
<feature type="non-terminal residue" evidence="1">
    <location>
        <position position="1"/>
    </location>
</feature>
<reference evidence="1" key="1">
    <citation type="submission" date="2022-07" db="EMBL/GenBank/DDBJ databases">
        <title>Phylogenomic reconstructions and comparative analyses of Kickxellomycotina fungi.</title>
        <authorList>
            <person name="Reynolds N.K."/>
            <person name="Stajich J.E."/>
            <person name="Barry K."/>
            <person name="Grigoriev I.V."/>
            <person name="Crous P."/>
            <person name="Smith M.E."/>
        </authorList>
    </citation>
    <scope>NUCLEOTIDE SEQUENCE</scope>
    <source>
        <strain evidence="1">NRRL 1565</strain>
    </source>
</reference>
<dbReference type="AlphaFoldDB" id="A0A9W8HLI2"/>
<evidence type="ECO:0000313" key="1">
    <source>
        <dbReference type="EMBL" id="KAJ2789762.1"/>
    </source>
</evidence>
<gene>
    <name evidence="1" type="ORF">H4R20_007122</name>
</gene>
<proteinExistence type="predicted"/>
<dbReference type="Proteomes" id="UP001140094">
    <property type="component" value="Unassembled WGS sequence"/>
</dbReference>
<feature type="non-terminal residue" evidence="1">
    <location>
        <position position="128"/>
    </location>
</feature>
<organism evidence="1 2">
    <name type="scientific">Coemansia guatemalensis</name>
    <dbReference type="NCBI Taxonomy" id="2761395"/>
    <lineage>
        <taxon>Eukaryota</taxon>
        <taxon>Fungi</taxon>
        <taxon>Fungi incertae sedis</taxon>
        <taxon>Zoopagomycota</taxon>
        <taxon>Kickxellomycotina</taxon>
        <taxon>Kickxellomycetes</taxon>
        <taxon>Kickxellales</taxon>
        <taxon>Kickxellaceae</taxon>
        <taxon>Coemansia</taxon>
    </lineage>
</organism>
<keyword evidence="2" id="KW-1185">Reference proteome</keyword>
<sequence>KRGICGIADVAQPDDPVLKQQADKVAGIILALVEELVSGTAATIKGTVDRHLQDAEQPGDYVDASSEKLTENAGTFSKWFQAGGRIVSETTMYLQITQLFRFVAGCIWRLQLKGTMPVGHILQFEHTD</sequence>
<accession>A0A9W8HLI2</accession>
<name>A0A9W8HLI2_9FUNG</name>
<comment type="caution">
    <text evidence="1">The sequence shown here is derived from an EMBL/GenBank/DDBJ whole genome shotgun (WGS) entry which is preliminary data.</text>
</comment>
<protein>
    <submittedName>
        <fullName evidence="1">Uncharacterized protein</fullName>
    </submittedName>
</protein>
<evidence type="ECO:0000313" key="2">
    <source>
        <dbReference type="Proteomes" id="UP001140094"/>
    </source>
</evidence>